<evidence type="ECO:0000256" key="7">
    <source>
        <dbReference type="ARBA" id="ARBA00022993"/>
    </source>
</evidence>
<dbReference type="GO" id="GO:0005524">
    <property type="term" value="F:ATP binding"/>
    <property type="evidence" value="ECO:0007669"/>
    <property type="project" value="UniProtKB-UniRule"/>
</dbReference>
<dbReference type="FunFam" id="3.40.50.300:FF:000991">
    <property type="entry name" value="Dephospho-CoA kinase"/>
    <property type="match status" value="1"/>
</dbReference>
<protein>
    <recommendedName>
        <fullName evidence="8 9">Dephospho-CoA kinase</fullName>
        <ecNumber evidence="8 9">2.7.1.24</ecNumber>
    </recommendedName>
    <alternativeName>
        <fullName evidence="8">Dephosphocoenzyme A kinase</fullName>
    </alternativeName>
</protein>
<evidence type="ECO:0000313" key="10">
    <source>
        <dbReference type="EMBL" id="HBT48428.1"/>
    </source>
</evidence>
<reference evidence="11 15" key="3">
    <citation type="submission" date="2020-04" db="EMBL/GenBank/DDBJ databases">
        <title>Draft genome sequence of Caldanaerobacter sunterraneus. strain 1523vc isolated from Griffin hot spring, Kamchatka, Russia.</title>
        <authorList>
            <person name="Toshchakov S.V."/>
            <person name="Podosokorskaya O.A."/>
            <person name="Kublanov I.V."/>
            <person name="Korzhenkov A."/>
            <person name="Patrushev M.V."/>
        </authorList>
    </citation>
    <scope>NUCLEOTIDE SEQUENCE [LARGE SCALE GENOMIC DNA]</scope>
    <source>
        <strain evidence="11 15">1523vc</strain>
    </source>
</reference>
<dbReference type="Proteomes" id="UP000529861">
    <property type="component" value="Unassembled WGS sequence"/>
</dbReference>
<dbReference type="EMBL" id="SLWU01000009">
    <property type="protein sequence ID" value="TCO66885.1"/>
    <property type="molecule type" value="Genomic_DNA"/>
</dbReference>
<comment type="subcellular location">
    <subcellularLocation>
        <location evidence="8">Cytoplasm</location>
    </subcellularLocation>
</comment>
<dbReference type="Gene3D" id="3.40.50.300">
    <property type="entry name" value="P-loop containing nucleotide triphosphate hydrolases"/>
    <property type="match status" value="1"/>
</dbReference>
<dbReference type="PROSITE" id="PS51219">
    <property type="entry name" value="DPCK"/>
    <property type="match status" value="1"/>
</dbReference>
<evidence type="ECO:0000313" key="13">
    <source>
        <dbReference type="Proteomes" id="UP000264445"/>
    </source>
</evidence>
<evidence type="ECO:0000256" key="8">
    <source>
        <dbReference type="HAMAP-Rule" id="MF_00376"/>
    </source>
</evidence>
<accession>A0A101E4Z8</accession>
<dbReference type="PANTHER" id="PTHR10695:SF46">
    <property type="entry name" value="BIFUNCTIONAL COENZYME A SYNTHASE-RELATED"/>
    <property type="match status" value="1"/>
</dbReference>
<dbReference type="PANTHER" id="PTHR10695">
    <property type="entry name" value="DEPHOSPHO-COA KINASE-RELATED"/>
    <property type="match status" value="1"/>
</dbReference>
<comment type="function">
    <text evidence="8">Catalyzes the phosphorylation of the 3'-hydroxyl group of dephosphocoenzyme A to form coenzyme A.</text>
</comment>
<dbReference type="GO" id="GO:0015937">
    <property type="term" value="P:coenzyme A biosynthetic process"/>
    <property type="evidence" value="ECO:0007669"/>
    <property type="project" value="UniProtKB-UniRule"/>
</dbReference>
<evidence type="ECO:0000313" key="12">
    <source>
        <dbReference type="EMBL" id="TCO66885.1"/>
    </source>
</evidence>
<dbReference type="SUPFAM" id="SSF52540">
    <property type="entry name" value="P-loop containing nucleoside triphosphate hydrolases"/>
    <property type="match status" value="1"/>
</dbReference>
<dbReference type="SMR" id="A0A101E4Z8"/>
<dbReference type="InterPro" id="IPR027417">
    <property type="entry name" value="P-loop_NTPase"/>
</dbReference>
<dbReference type="GO" id="GO:0004140">
    <property type="term" value="F:dephospho-CoA kinase activity"/>
    <property type="evidence" value="ECO:0007669"/>
    <property type="project" value="UniProtKB-UniRule"/>
</dbReference>
<reference evidence="10 13" key="1">
    <citation type="journal article" date="2018" name="Nat. Biotechnol.">
        <title>A standardized bacterial taxonomy based on genome phylogeny substantially revises the tree of life.</title>
        <authorList>
            <person name="Parks D.H."/>
            <person name="Chuvochina M."/>
            <person name="Waite D.W."/>
            <person name="Rinke C."/>
            <person name="Skarshewski A."/>
            <person name="Chaumeil P.A."/>
            <person name="Hugenholtz P."/>
        </authorList>
    </citation>
    <scope>NUCLEOTIDE SEQUENCE [LARGE SCALE GENOMIC DNA]</scope>
    <source>
        <strain evidence="10">UBA12544</strain>
    </source>
</reference>
<dbReference type="EMBL" id="JABEQB010000002">
    <property type="protein sequence ID" value="NNG65880.1"/>
    <property type="molecule type" value="Genomic_DNA"/>
</dbReference>
<dbReference type="CDD" id="cd02022">
    <property type="entry name" value="DPCK"/>
    <property type="match status" value="1"/>
</dbReference>
<keyword evidence="2 8" id="KW-0963">Cytoplasm</keyword>
<reference evidence="12 14" key="2">
    <citation type="submission" date="2019-03" db="EMBL/GenBank/DDBJ databases">
        <title>Genomic Encyclopedia of Type Strains, Phase IV (KMG-IV): sequencing the most valuable type-strain genomes for metagenomic binning, comparative biology and taxonomic classification.</title>
        <authorList>
            <person name="Goeker M."/>
        </authorList>
    </citation>
    <scope>NUCLEOTIDE SEQUENCE [LARGE SCALE GENOMIC DNA]</scope>
    <source>
        <strain evidence="12 14">DSM 13054</strain>
    </source>
</reference>
<evidence type="ECO:0000256" key="1">
    <source>
        <dbReference type="ARBA" id="ARBA00009018"/>
    </source>
</evidence>
<dbReference type="GO" id="GO:0005737">
    <property type="term" value="C:cytoplasm"/>
    <property type="evidence" value="ECO:0007669"/>
    <property type="project" value="UniProtKB-SubCell"/>
</dbReference>
<dbReference type="UniPathway" id="UPA00241">
    <property type="reaction ID" value="UER00356"/>
</dbReference>
<dbReference type="Proteomes" id="UP000264445">
    <property type="component" value="Unassembled WGS sequence"/>
</dbReference>
<evidence type="ECO:0000256" key="3">
    <source>
        <dbReference type="ARBA" id="ARBA00022679"/>
    </source>
</evidence>
<name>A0A101E4Z8_9THEO</name>
<evidence type="ECO:0000256" key="9">
    <source>
        <dbReference type="NCBIfam" id="TIGR00152"/>
    </source>
</evidence>
<comment type="catalytic activity">
    <reaction evidence="8">
        <text>3'-dephospho-CoA + ATP = ADP + CoA + H(+)</text>
        <dbReference type="Rhea" id="RHEA:18245"/>
        <dbReference type="ChEBI" id="CHEBI:15378"/>
        <dbReference type="ChEBI" id="CHEBI:30616"/>
        <dbReference type="ChEBI" id="CHEBI:57287"/>
        <dbReference type="ChEBI" id="CHEBI:57328"/>
        <dbReference type="ChEBI" id="CHEBI:456216"/>
        <dbReference type="EC" id="2.7.1.24"/>
    </reaction>
</comment>
<dbReference type="InterPro" id="IPR001977">
    <property type="entry name" value="Depp_CoAkinase"/>
</dbReference>
<sequence length="201" mass="23106">MRVVGLTGGIGSGKSTVSGILAKLGAKIIDADLVSREIMEKGKEAYNEIVDCFGKEILDKEGNIDRKKLGSIVFSDKEKLKRLNEITHPKIIDKIKKMIEEEKDKDKVIVIDAALLIETGLYKLVDEVWLVVVDIDTQIKRVMERDGFSCEEALKRIKSQMPLEEKIKYADFIINNSKDLRKTEEQVRLLWQRFDRRSYFD</sequence>
<organism evidence="10 13">
    <name type="scientific">Caldanaerobacter subterraneus</name>
    <dbReference type="NCBI Taxonomy" id="911092"/>
    <lineage>
        <taxon>Bacteria</taxon>
        <taxon>Bacillati</taxon>
        <taxon>Bacillota</taxon>
        <taxon>Clostridia</taxon>
        <taxon>Thermoanaerobacterales</taxon>
        <taxon>Thermoanaerobacteraceae</taxon>
        <taxon>Caldanaerobacter</taxon>
    </lineage>
</organism>
<keyword evidence="5 8" id="KW-0418">Kinase</keyword>
<comment type="caution">
    <text evidence="10">The sequence shown here is derived from an EMBL/GenBank/DDBJ whole genome shotgun (WGS) entry which is preliminary data.</text>
</comment>
<dbReference type="NCBIfam" id="TIGR00152">
    <property type="entry name" value="dephospho-CoA kinase"/>
    <property type="match status" value="1"/>
</dbReference>
<gene>
    <name evidence="8" type="primary">coaE</name>
    <name evidence="10" type="ORF">DEA61_00880</name>
    <name evidence="12" type="ORF">EV203_10994</name>
    <name evidence="11" type="ORF">HKI81_01285</name>
</gene>
<feature type="binding site" evidence="8">
    <location>
        <begin position="11"/>
        <end position="16"/>
    </location>
    <ligand>
        <name>ATP</name>
        <dbReference type="ChEBI" id="CHEBI:30616"/>
    </ligand>
</feature>
<evidence type="ECO:0000256" key="6">
    <source>
        <dbReference type="ARBA" id="ARBA00022840"/>
    </source>
</evidence>
<evidence type="ECO:0000256" key="2">
    <source>
        <dbReference type="ARBA" id="ARBA00022490"/>
    </source>
</evidence>
<dbReference type="Proteomes" id="UP000294886">
    <property type="component" value="Unassembled WGS sequence"/>
</dbReference>
<dbReference type="Pfam" id="PF01121">
    <property type="entry name" value="CoaE"/>
    <property type="match status" value="1"/>
</dbReference>
<dbReference type="RefSeq" id="WP_009609833.1">
    <property type="nucleotide sequence ID" value="NZ_DOLB01000019.1"/>
</dbReference>
<proteinExistence type="inferred from homology"/>
<evidence type="ECO:0000313" key="14">
    <source>
        <dbReference type="Proteomes" id="UP000294886"/>
    </source>
</evidence>
<dbReference type="EMBL" id="DOLB01000019">
    <property type="protein sequence ID" value="HBT48428.1"/>
    <property type="molecule type" value="Genomic_DNA"/>
</dbReference>
<dbReference type="AlphaFoldDB" id="A0A101E4Z8"/>
<comment type="similarity">
    <text evidence="1 8">Belongs to the CoaE family.</text>
</comment>
<keyword evidence="6 8" id="KW-0067">ATP-binding</keyword>
<evidence type="ECO:0000256" key="4">
    <source>
        <dbReference type="ARBA" id="ARBA00022741"/>
    </source>
</evidence>
<keyword evidence="4 8" id="KW-0547">Nucleotide-binding</keyword>
<keyword evidence="7 8" id="KW-0173">Coenzyme A biosynthesis</keyword>
<dbReference type="EC" id="2.7.1.24" evidence="8 9"/>
<dbReference type="HAMAP" id="MF_00376">
    <property type="entry name" value="Dephospho_CoA_kinase"/>
    <property type="match status" value="1"/>
</dbReference>
<evidence type="ECO:0000313" key="15">
    <source>
        <dbReference type="Proteomes" id="UP000529861"/>
    </source>
</evidence>
<comment type="pathway">
    <text evidence="8">Cofactor biosynthesis; coenzyme A biosynthesis; CoA from (R)-pantothenate: step 5/5.</text>
</comment>
<keyword evidence="3 8" id="KW-0808">Transferase</keyword>
<evidence type="ECO:0000256" key="5">
    <source>
        <dbReference type="ARBA" id="ARBA00022777"/>
    </source>
</evidence>
<dbReference type="OMA" id="CQMDIEQ"/>
<evidence type="ECO:0000313" key="11">
    <source>
        <dbReference type="EMBL" id="NNG65880.1"/>
    </source>
</evidence>